<protein>
    <submittedName>
        <fullName evidence="3">Uncharacterized protein</fullName>
    </submittedName>
</protein>
<keyword evidence="2" id="KW-0472">Membrane</keyword>
<reference evidence="3 4" key="1">
    <citation type="journal article" date="2024" name="Science">
        <title>Giant polyketide synthase enzymes in the biosynthesis of giant marine polyether toxins.</title>
        <authorList>
            <person name="Fallon T.R."/>
            <person name="Shende V.V."/>
            <person name="Wierzbicki I.H."/>
            <person name="Pendleton A.L."/>
            <person name="Watervoot N.F."/>
            <person name="Auber R.P."/>
            <person name="Gonzalez D.J."/>
            <person name="Wisecaver J.H."/>
            <person name="Moore B.S."/>
        </authorList>
    </citation>
    <scope>NUCLEOTIDE SEQUENCE [LARGE SCALE GENOMIC DNA]</scope>
    <source>
        <strain evidence="3 4">12B1</strain>
    </source>
</reference>
<keyword evidence="4" id="KW-1185">Reference proteome</keyword>
<dbReference type="EMBL" id="JBGBPQ010000008">
    <property type="protein sequence ID" value="KAL1521064.1"/>
    <property type="molecule type" value="Genomic_DNA"/>
</dbReference>
<feature type="transmembrane region" description="Helical" evidence="2">
    <location>
        <begin position="133"/>
        <end position="157"/>
    </location>
</feature>
<sequence>MSSYTSTPDADADARKSTGQKVPVPSKNYNPVSTSAGMGHLEAGVPILSNPASQTPALDVGRWGKVLCRVTIPSEHTHHEWNFGMTNSTICLWTDDAENCKLFPRQMIQMVDLVDTDEVVVKVSKVSYYMRKILGTLLFIGILVALDELFVTLYGSGVLQEILPTDMYALLASYTSPWWLLVLVPLVPISWCVVGCCVPTPYADVFKGSKLTLVTGATTTTFRMQDSDIPEIQDFLDDPSGVGSGVPKFNRR</sequence>
<keyword evidence="2" id="KW-0812">Transmembrane</keyword>
<feature type="transmembrane region" description="Helical" evidence="2">
    <location>
        <begin position="177"/>
        <end position="198"/>
    </location>
</feature>
<accession>A0AB34JK58</accession>
<keyword evidence="2" id="KW-1133">Transmembrane helix</keyword>
<evidence type="ECO:0000313" key="3">
    <source>
        <dbReference type="EMBL" id="KAL1521064.1"/>
    </source>
</evidence>
<evidence type="ECO:0000256" key="2">
    <source>
        <dbReference type="SAM" id="Phobius"/>
    </source>
</evidence>
<gene>
    <name evidence="3" type="ORF">AB1Y20_022619</name>
</gene>
<name>A0AB34JK58_PRYPA</name>
<dbReference type="AlphaFoldDB" id="A0AB34JK58"/>
<organism evidence="3 4">
    <name type="scientific">Prymnesium parvum</name>
    <name type="common">Toxic golden alga</name>
    <dbReference type="NCBI Taxonomy" id="97485"/>
    <lineage>
        <taxon>Eukaryota</taxon>
        <taxon>Haptista</taxon>
        <taxon>Haptophyta</taxon>
        <taxon>Prymnesiophyceae</taxon>
        <taxon>Prymnesiales</taxon>
        <taxon>Prymnesiaceae</taxon>
        <taxon>Prymnesium</taxon>
    </lineage>
</organism>
<proteinExistence type="predicted"/>
<dbReference type="Proteomes" id="UP001515480">
    <property type="component" value="Unassembled WGS sequence"/>
</dbReference>
<evidence type="ECO:0000256" key="1">
    <source>
        <dbReference type="SAM" id="MobiDB-lite"/>
    </source>
</evidence>
<evidence type="ECO:0000313" key="4">
    <source>
        <dbReference type="Proteomes" id="UP001515480"/>
    </source>
</evidence>
<feature type="region of interest" description="Disordered" evidence="1">
    <location>
        <begin position="1"/>
        <end position="35"/>
    </location>
</feature>
<comment type="caution">
    <text evidence="3">The sequence shown here is derived from an EMBL/GenBank/DDBJ whole genome shotgun (WGS) entry which is preliminary data.</text>
</comment>